<dbReference type="Gene3D" id="3.30.300.30">
    <property type="match status" value="1"/>
</dbReference>
<evidence type="ECO:0000256" key="1">
    <source>
        <dbReference type="ARBA" id="ARBA00006432"/>
    </source>
</evidence>
<dbReference type="Gene3D" id="3.40.50.12780">
    <property type="entry name" value="N-terminal domain of ligase-like"/>
    <property type="match status" value="1"/>
</dbReference>
<keyword evidence="2 4" id="KW-0436">Ligase</keyword>
<evidence type="ECO:0000313" key="4">
    <source>
        <dbReference type="EMBL" id="MBK0400279.1"/>
    </source>
</evidence>
<dbReference type="EMBL" id="JAEHHL010000008">
    <property type="protein sequence ID" value="MBK0400279.1"/>
    <property type="molecule type" value="Genomic_DNA"/>
</dbReference>
<accession>A0A8J7M808</accession>
<dbReference type="InterPro" id="IPR042099">
    <property type="entry name" value="ANL_N_sf"/>
</dbReference>
<evidence type="ECO:0000256" key="2">
    <source>
        <dbReference type="ARBA" id="ARBA00022598"/>
    </source>
</evidence>
<comment type="similarity">
    <text evidence="1">Belongs to the ATP-dependent AMP-binding enzyme family.</text>
</comment>
<keyword evidence="5" id="KW-1185">Reference proteome</keyword>
<dbReference type="PROSITE" id="PS00455">
    <property type="entry name" value="AMP_BINDING"/>
    <property type="match status" value="1"/>
</dbReference>
<proteinExistence type="inferred from homology"/>
<dbReference type="SUPFAM" id="SSF56801">
    <property type="entry name" value="Acetyl-CoA synthetase-like"/>
    <property type="match status" value="1"/>
</dbReference>
<dbReference type="InterPro" id="IPR045851">
    <property type="entry name" value="AMP-bd_C_sf"/>
</dbReference>
<dbReference type="InterPro" id="IPR020845">
    <property type="entry name" value="AMP-binding_CS"/>
</dbReference>
<feature type="domain" description="AMP-dependent synthetase/ligase" evidence="3">
    <location>
        <begin position="47"/>
        <end position="420"/>
    </location>
</feature>
<dbReference type="AlphaFoldDB" id="A0A8J7M808"/>
<dbReference type="InterPro" id="IPR040097">
    <property type="entry name" value="FAAL/FAAC"/>
</dbReference>
<dbReference type="Proteomes" id="UP000655420">
    <property type="component" value="Unassembled WGS sequence"/>
</dbReference>
<dbReference type="InterPro" id="IPR000873">
    <property type="entry name" value="AMP-dep_synth/lig_dom"/>
</dbReference>
<dbReference type="RefSeq" id="WP_200610862.1">
    <property type="nucleotide sequence ID" value="NZ_JAEHHL010000008.1"/>
</dbReference>
<sequence length="573" mass="60101">MEPAVERVEGNLAHRRGDFPTLTAALDYAARGTGSMRFHGPRGELVEDLSYARLADEAREAGARLLGLGLEPGDRVGLIAETDGDFMRGFMGCLHAGLIPAPMPLPAAFGSREAYAEQIRRIGAVAGIRAVLTPEVIRDWVVDAFAGSGLVYTGTLGAIPGEPRPLPAGTPASDAIAYLQFSSGTTSLPKGIAVSHAAMMANIRAMAEHGLDITADDRGVSWLPLYHDMGLVGCMFVPIAAQMPISYYATRDFVRRPGLWLKLISDTRATLSYAPSFGYDLAARRAKVDGLDLSSWRIAGIGGDMIKTGTLAAFAEAFASAGFDARAFLPSYGMAEATLGLTFAPLGQGCRAVSVELARLDRGEVAPAEAGSPGARSFAVCGSALPEHEVIIADETGAPLPAGRVGHILARGPSLMTGYFGDEQATRAALSADGWLDTGDLGFFDGDELVVTGRAKDLIIINGRNIWPQDIEWAIESGAEGVRAGGVAAFGVTPSDGDGGTAEETVTVVAECRVSDPNARATLREHIHALVRERIGIEVEVTLAGPGVLPRTSSGKLSRARAREMFLAGVFAA</sequence>
<gene>
    <name evidence="4" type="ORF">H0I76_13855</name>
</gene>
<dbReference type="GO" id="GO:0006633">
    <property type="term" value="P:fatty acid biosynthetic process"/>
    <property type="evidence" value="ECO:0007669"/>
    <property type="project" value="TreeGrafter"/>
</dbReference>
<protein>
    <submittedName>
        <fullName evidence="4">Fatty acyl-AMP ligase</fullName>
    </submittedName>
</protein>
<dbReference type="NCBIfam" id="NF006624">
    <property type="entry name" value="PRK09192.1"/>
    <property type="match status" value="1"/>
</dbReference>
<dbReference type="GO" id="GO:0005886">
    <property type="term" value="C:plasma membrane"/>
    <property type="evidence" value="ECO:0007669"/>
    <property type="project" value="TreeGrafter"/>
</dbReference>
<comment type="caution">
    <text evidence="4">The sequence shown here is derived from an EMBL/GenBank/DDBJ whole genome shotgun (WGS) entry which is preliminary data.</text>
</comment>
<name>A0A8J7M808_9RHOB</name>
<reference evidence="4" key="1">
    <citation type="submission" date="2020-12" db="EMBL/GenBank/DDBJ databases">
        <title>Bacterial taxonomy.</title>
        <authorList>
            <person name="Pan X."/>
        </authorList>
    </citation>
    <scope>NUCLEOTIDE SEQUENCE</scope>
    <source>
        <strain evidence="4">M0105</strain>
    </source>
</reference>
<dbReference type="PANTHER" id="PTHR22754:SF32">
    <property type="entry name" value="DISCO-INTERACTING PROTEIN 2"/>
    <property type="match status" value="1"/>
</dbReference>
<evidence type="ECO:0000259" key="3">
    <source>
        <dbReference type="Pfam" id="PF00501"/>
    </source>
</evidence>
<dbReference type="PANTHER" id="PTHR22754">
    <property type="entry name" value="DISCO-INTERACTING PROTEIN 2 DIP2 -RELATED"/>
    <property type="match status" value="1"/>
</dbReference>
<dbReference type="CDD" id="cd05931">
    <property type="entry name" value="FAAL"/>
    <property type="match status" value="1"/>
</dbReference>
<dbReference type="GO" id="GO:0016874">
    <property type="term" value="F:ligase activity"/>
    <property type="evidence" value="ECO:0007669"/>
    <property type="project" value="UniProtKB-KW"/>
</dbReference>
<organism evidence="4 5">
    <name type="scientific">Thermohalobaculum xanthum</name>
    <dbReference type="NCBI Taxonomy" id="2753746"/>
    <lineage>
        <taxon>Bacteria</taxon>
        <taxon>Pseudomonadati</taxon>
        <taxon>Pseudomonadota</taxon>
        <taxon>Alphaproteobacteria</taxon>
        <taxon>Rhodobacterales</taxon>
        <taxon>Paracoccaceae</taxon>
        <taxon>Thermohalobaculum</taxon>
    </lineage>
</organism>
<evidence type="ECO:0000313" key="5">
    <source>
        <dbReference type="Proteomes" id="UP000655420"/>
    </source>
</evidence>
<dbReference type="GO" id="GO:0070566">
    <property type="term" value="F:adenylyltransferase activity"/>
    <property type="evidence" value="ECO:0007669"/>
    <property type="project" value="TreeGrafter"/>
</dbReference>
<dbReference type="Pfam" id="PF00501">
    <property type="entry name" value="AMP-binding"/>
    <property type="match status" value="1"/>
</dbReference>